<dbReference type="SUPFAM" id="SSF48371">
    <property type="entry name" value="ARM repeat"/>
    <property type="match status" value="1"/>
</dbReference>
<dbReference type="PANTHER" id="PTHR19316:SF32">
    <property type="entry name" value="ARM REPEAT SUPERFAMILY PROTEIN"/>
    <property type="match status" value="1"/>
</dbReference>
<dbReference type="InterPro" id="IPR050693">
    <property type="entry name" value="Hsp70_NEF-Inhibitors"/>
</dbReference>
<feature type="signal peptide" evidence="1">
    <location>
        <begin position="1"/>
        <end position="28"/>
    </location>
</feature>
<dbReference type="Gene3D" id="1.25.10.10">
    <property type="entry name" value="Leucine-rich Repeat Variant"/>
    <property type="match status" value="1"/>
</dbReference>
<organism evidence="3 4">
    <name type="scientific">Citrus clementina</name>
    <name type="common">Clementine</name>
    <name type="synonym">Citrus deliciosa x Citrus sinensis</name>
    <dbReference type="NCBI Taxonomy" id="85681"/>
    <lineage>
        <taxon>Eukaryota</taxon>
        <taxon>Viridiplantae</taxon>
        <taxon>Streptophyta</taxon>
        <taxon>Embryophyta</taxon>
        <taxon>Tracheophyta</taxon>
        <taxon>Spermatophyta</taxon>
        <taxon>Magnoliopsida</taxon>
        <taxon>eudicotyledons</taxon>
        <taxon>Gunneridae</taxon>
        <taxon>Pentapetalae</taxon>
        <taxon>rosids</taxon>
        <taxon>malvids</taxon>
        <taxon>Sapindales</taxon>
        <taxon>Rutaceae</taxon>
        <taxon>Aurantioideae</taxon>
        <taxon>Citrus</taxon>
    </lineage>
</organism>
<evidence type="ECO:0000256" key="1">
    <source>
        <dbReference type="SAM" id="SignalP"/>
    </source>
</evidence>
<dbReference type="Gramene" id="ESR37156">
    <property type="protein sequence ID" value="ESR37156"/>
    <property type="gene ID" value="CICLE_v10028563mg"/>
</dbReference>
<dbReference type="GO" id="GO:0000774">
    <property type="term" value="F:adenyl-nucleotide exchange factor activity"/>
    <property type="evidence" value="ECO:0007669"/>
    <property type="project" value="TreeGrafter"/>
</dbReference>
<evidence type="ECO:0000313" key="3">
    <source>
        <dbReference type="EMBL" id="ESR37156.1"/>
    </source>
</evidence>
<keyword evidence="1" id="KW-0732">Signal</keyword>
<feature type="chain" id="PRO_5004727475" description="Nucleotide exchange factor Fes1 domain-containing protein" evidence="1">
    <location>
        <begin position="29"/>
        <end position="378"/>
    </location>
</feature>
<protein>
    <recommendedName>
        <fullName evidence="2">Nucleotide exchange factor Fes1 domain-containing protein</fullName>
    </recommendedName>
</protein>
<dbReference type="Proteomes" id="UP000030687">
    <property type="component" value="Unassembled WGS sequence"/>
</dbReference>
<reference evidence="3 4" key="1">
    <citation type="submission" date="2013-10" db="EMBL/GenBank/DDBJ databases">
        <authorList>
            <consortium name="International Citrus Genome Consortium"/>
            <person name="Jenkins J."/>
            <person name="Schmutz J."/>
            <person name="Prochnik S."/>
            <person name="Rokhsar D."/>
            <person name="Gmitter F."/>
            <person name="Ollitrault P."/>
            <person name="Machado M."/>
            <person name="Talon M."/>
            <person name="Wincker P."/>
            <person name="Jaillon O."/>
            <person name="Morgante M."/>
        </authorList>
    </citation>
    <scope>NUCLEOTIDE SEQUENCE</scope>
    <source>
        <strain evidence="4">cv. Clemenules</strain>
    </source>
</reference>
<feature type="domain" description="Nucleotide exchange factor Fes1" evidence="2">
    <location>
        <begin position="80"/>
        <end position="170"/>
    </location>
</feature>
<dbReference type="GO" id="GO:0005783">
    <property type="term" value="C:endoplasmic reticulum"/>
    <property type="evidence" value="ECO:0007669"/>
    <property type="project" value="TreeGrafter"/>
</dbReference>
<dbReference type="InterPro" id="IPR013918">
    <property type="entry name" value="Nucleotide_exch_fac_Fes1"/>
</dbReference>
<evidence type="ECO:0000313" key="4">
    <source>
        <dbReference type="Proteomes" id="UP000030687"/>
    </source>
</evidence>
<keyword evidence="4" id="KW-1185">Reference proteome</keyword>
<dbReference type="InterPro" id="IPR016024">
    <property type="entry name" value="ARM-type_fold"/>
</dbReference>
<sequence>MNTRRNRIASRALWLLVLLMITMAIGRAERVNNSSSAGLFWSTAKEDEDQPRKAERNDDSTAAAIVNDHDELDGGFSSIDGMLQWAIGHSDPAKLKETAQDVQRLSPSELKKRQMEIKELMEKLKTPSDAQLIQIAIDDLNNSTLSLEDSQRALQELLILVEPIDNANDLSKLGGLSVLVGQLNHPDTDIRKISAWILGKASQNNPLVQKQVLELGALSKLMKMVKSSFVEEAVKALYTVSSLIRNNLAGQEMFYVEAGDLMLQDILGNSSFDIRLRRKAVSLVSDLAKCQLENMHKVEPPLFRDRFFLKSVVDLTASADLDLQEKVFLEHVFCGLVFCTCPCIVRGAVIVAEYIYINFSAFFLKKKNRMWLSIILGY</sequence>
<evidence type="ECO:0000259" key="2">
    <source>
        <dbReference type="Pfam" id="PF08609"/>
    </source>
</evidence>
<dbReference type="Pfam" id="PF08609">
    <property type="entry name" value="Fes1"/>
    <property type="match status" value="1"/>
</dbReference>
<gene>
    <name evidence="3" type="ORF">CICLE_v10028563mg</name>
</gene>
<dbReference type="EMBL" id="KI536978">
    <property type="protein sequence ID" value="ESR37156.1"/>
    <property type="molecule type" value="Genomic_DNA"/>
</dbReference>
<proteinExistence type="predicted"/>
<dbReference type="PANTHER" id="PTHR19316">
    <property type="entry name" value="PROTEIN FOLDING REGULATOR"/>
    <property type="match status" value="1"/>
</dbReference>
<name>V4SJF6_CITCL</name>
<dbReference type="AlphaFoldDB" id="V4SJF6"/>
<dbReference type="KEGG" id="cic:CICLE_v10028563mg"/>
<dbReference type="InterPro" id="IPR011989">
    <property type="entry name" value="ARM-like"/>
</dbReference>
<accession>V4SJF6</accession>